<dbReference type="RefSeq" id="WP_165402779.1">
    <property type="nucleotide sequence ID" value="NZ_JAWJWG010000004.1"/>
</dbReference>
<evidence type="ECO:0000313" key="1">
    <source>
        <dbReference type="EMBL" id="MDV4185927.1"/>
    </source>
</evidence>
<name>A0ABU3YJD2_9HYPH</name>
<keyword evidence="2" id="KW-1185">Reference proteome</keyword>
<proteinExistence type="predicted"/>
<gene>
    <name evidence="1" type="ORF">R1523_10505</name>
</gene>
<protein>
    <submittedName>
        <fullName evidence="1">Uncharacterized protein</fullName>
    </submittedName>
</protein>
<accession>A0ABU3YJD2</accession>
<organism evidence="1 2">
    <name type="scientific">Rhizobium brockwellii</name>
    <dbReference type="NCBI Taxonomy" id="3019932"/>
    <lineage>
        <taxon>Bacteria</taxon>
        <taxon>Pseudomonadati</taxon>
        <taxon>Pseudomonadota</taxon>
        <taxon>Alphaproteobacteria</taxon>
        <taxon>Hyphomicrobiales</taxon>
        <taxon>Rhizobiaceae</taxon>
        <taxon>Rhizobium/Agrobacterium group</taxon>
        <taxon>Rhizobium</taxon>
    </lineage>
</organism>
<dbReference type="Proteomes" id="UP001187203">
    <property type="component" value="Unassembled WGS sequence"/>
</dbReference>
<comment type="caution">
    <text evidence="1">The sequence shown here is derived from an EMBL/GenBank/DDBJ whole genome shotgun (WGS) entry which is preliminary data.</text>
</comment>
<reference evidence="2" key="1">
    <citation type="journal article" date="2023" name="Int. J. Mol. Sci.">
        <title>Genomic and Metabolic Characterization of Plant Growth-Promoting Rhizobacteria Isolated from Nodules of Clovers Grown in Non-Farmed Soil.</title>
        <authorList>
            <person name="Wojcik M."/>
            <person name="Koper P."/>
            <person name="Zebracki K."/>
            <person name="Marczak M."/>
            <person name="Mazur A."/>
        </authorList>
    </citation>
    <scope>NUCLEOTIDE SEQUENCE [LARGE SCALE GENOMIC DNA]</scope>
    <source>
        <strain evidence="2">KB12</strain>
    </source>
</reference>
<sequence>MRSINVNDQCECRDGVEGRLQERPPRSMRPFYVGGITGAEPLEPSGLSHFRIADATLADLAETPRSTDIGPDSLVTQWRASGAEPLATEPFVHRFG</sequence>
<evidence type="ECO:0000313" key="2">
    <source>
        <dbReference type="Proteomes" id="UP001187203"/>
    </source>
</evidence>
<dbReference type="EMBL" id="JAWJWI010000004">
    <property type="protein sequence ID" value="MDV4185927.1"/>
    <property type="molecule type" value="Genomic_DNA"/>
</dbReference>